<dbReference type="RefSeq" id="WP_037976350.1">
    <property type="nucleotide sequence ID" value="NZ_JMKI01000034.1"/>
</dbReference>
<dbReference type="eggNOG" id="COG1835">
    <property type="taxonomic scope" value="Bacteria"/>
</dbReference>
<keyword evidence="1" id="KW-1133">Transmembrane helix</keyword>
<feature type="transmembrane region" description="Helical" evidence="1">
    <location>
        <begin position="79"/>
        <end position="99"/>
    </location>
</feature>
<name>A0A073IRH4_9BACT</name>
<feature type="domain" description="Acyltransferase 3" evidence="2">
    <location>
        <begin position="8"/>
        <end position="187"/>
    </location>
</feature>
<dbReference type="GO" id="GO:0016747">
    <property type="term" value="F:acyltransferase activity, transferring groups other than amino-acyl groups"/>
    <property type="evidence" value="ECO:0007669"/>
    <property type="project" value="InterPro"/>
</dbReference>
<feature type="transmembrane region" description="Helical" evidence="1">
    <location>
        <begin position="12"/>
        <end position="32"/>
    </location>
</feature>
<evidence type="ECO:0000259" key="2">
    <source>
        <dbReference type="Pfam" id="PF01757"/>
    </source>
</evidence>
<evidence type="ECO:0000256" key="1">
    <source>
        <dbReference type="SAM" id="Phobius"/>
    </source>
</evidence>
<keyword evidence="1" id="KW-0472">Membrane</keyword>
<protein>
    <recommendedName>
        <fullName evidence="2">Acyltransferase 3 domain-containing protein</fullName>
    </recommendedName>
</protein>
<dbReference type="OrthoDB" id="2027403at2"/>
<dbReference type="InterPro" id="IPR002656">
    <property type="entry name" value="Acyl_transf_3_dom"/>
</dbReference>
<evidence type="ECO:0000313" key="4">
    <source>
        <dbReference type="Proteomes" id="UP000027665"/>
    </source>
</evidence>
<comment type="caution">
    <text evidence="3">The sequence shown here is derived from an EMBL/GenBank/DDBJ whole genome shotgun (WGS) entry which is preliminary data.</text>
</comment>
<organism evidence="3 4">
    <name type="scientific">Synergistes jonesii</name>
    <dbReference type="NCBI Taxonomy" id="2754"/>
    <lineage>
        <taxon>Bacteria</taxon>
        <taxon>Thermotogati</taxon>
        <taxon>Synergistota</taxon>
        <taxon>Synergistia</taxon>
        <taxon>Synergistales</taxon>
        <taxon>Synergistaceae</taxon>
        <taxon>Synergistes</taxon>
    </lineage>
</organism>
<dbReference type="AlphaFoldDB" id="A0A073IRH4"/>
<feature type="transmembrane region" description="Helical" evidence="1">
    <location>
        <begin position="164"/>
        <end position="181"/>
    </location>
</feature>
<feature type="transmembrane region" description="Helical" evidence="1">
    <location>
        <begin position="139"/>
        <end position="158"/>
    </location>
</feature>
<dbReference type="Pfam" id="PF01757">
    <property type="entry name" value="Acyl_transf_3"/>
    <property type="match status" value="1"/>
</dbReference>
<keyword evidence="4" id="KW-1185">Reference proteome</keyword>
<accession>A0A073IRH4</accession>
<proteinExistence type="predicted"/>
<dbReference type="GeneID" id="90983712"/>
<reference evidence="3 4" key="1">
    <citation type="submission" date="2014-04" db="EMBL/GenBank/DDBJ databases">
        <title>Draft Genome Sequence of Synergistes jonesii.</title>
        <authorList>
            <person name="Coil D.A."/>
            <person name="Eisen J.A."/>
            <person name="Holland-Moritz H.E."/>
        </authorList>
    </citation>
    <scope>NUCLEOTIDE SEQUENCE [LARGE SCALE GENOMIC DNA]</scope>
    <source>
        <strain evidence="3 4">78-1</strain>
    </source>
</reference>
<dbReference type="Proteomes" id="UP000027665">
    <property type="component" value="Unassembled WGS sequence"/>
</dbReference>
<feature type="transmembrane region" description="Helical" evidence="1">
    <location>
        <begin position="105"/>
        <end position="127"/>
    </location>
</feature>
<feature type="transmembrane region" description="Helical" evidence="1">
    <location>
        <begin position="38"/>
        <end position="58"/>
    </location>
</feature>
<sequence length="203" mass="23449">MQMLKRNAIIDLLKFLFAIVIVLQHINVIGVSNSEYLIGKYGFVSSEFFFIVSGYLLAHSTAKKDKIESNMLGVDTIHFILHKIQIIFPYFVSAWFIAFVSKCFIYKYGIADIYYNLIYSIWELMFLRMSGIYHFQSIGHTWFISAMFIVMIVIYPLNKALKDKFQLIIVPFITIIGYGFMSHNYKNIDISYSWGGGVLHGAA</sequence>
<dbReference type="STRING" id="2754.EH55_05335"/>
<keyword evidence="1" id="KW-0812">Transmembrane</keyword>
<evidence type="ECO:0000313" key="3">
    <source>
        <dbReference type="EMBL" id="KEJ92160.1"/>
    </source>
</evidence>
<dbReference type="EMBL" id="JMKI01000034">
    <property type="protein sequence ID" value="KEJ92160.1"/>
    <property type="molecule type" value="Genomic_DNA"/>
</dbReference>
<gene>
    <name evidence="3" type="ORF">EH55_05335</name>
</gene>